<comment type="caution">
    <text evidence="2">The sequence shown here is derived from an EMBL/GenBank/DDBJ whole genome shotgun (WGS) entry which is preliminary data.</text>
</comment>
<dbReference type="OrthoDB" id="152510at2"/>
<dbReference type="InterPro" id="IPR036291">
    <property type="entry name" value="NAD(P)-bd_dom_sf"/>
</dbReference>
<dbReference type="InterPro" id="IPR008030">
    <property type="entry name" value="NmrA-like"/>
</dbReference>
<protein>
    <submittedName>
        <fullName evidence="2">3-beta hydroxysteroid dehydrogenase</fullName>
    </submittedName>
</protein>
<dbReference type="Proteomes" id="UP000257317">
    <property type="component" value="Unassembled WGS sequence"/>
</dbReference>
<evidence type="ECO:0000313" key="3">
    <source>
        <dbReference type="Proteomes" id="UP000257317"/>
    </source>
</evidence>
<sequence>MKYLITGATGNLGRRVTEWLATFTAPENIKAGVHNPAHGKFLDKLSVEKVKIDYQQENTLRDAFKGIDLIIYIPSKTYKLNDRITEFENVLAATKENNASLIFVSFFADQENNPFTMSPFYAYVPRRLAGSGVKYTIVKNTLYADPLVPYLPELIERHHIIYPVGAQPLSFITQNDSAHAIAKLAVEPELRDQGQSYLLSMENNFNMVELSYIMQNVTEQDITYQPVTLKEFAHIYAAEGDGSELASMYAGGAMGLLKATSNDFHRITGREPEDMEHFLRNGYQISKLSSFEKEQL</sequence>
<dbReference type="Gene3D" id="3.90.25.10">
    <property type="entry name" value="UDP-galactose 4-epimerase, domain 1"/>
    <property type="match status" value="1"/>
</dbReference>
<accession>A0A2Z6T7N5</accession>
<keyword evidence="3" id="KW-1185">Reference proteome</keyword>
<gene>
    <name evidence="2" type="ORF">LrDSM24759_01520</name>
</gene>
<dbReference type="PANTHER" id="PTHR47129:SF1">
    <property type="entry name" value="NMRA-LIKE DOMAIN-CONTAINING PROTEIN"/>
    <property type="match status" value="1"/>
</dbReference>
<organism evidence="2 3">
    <name type="scientific">Lactobacillus rodentium</name>
    <dbReference type="NCBI Taxonomy" id="947835"/>
    <lineage>
        <taxon>Bacteria</taxon>
        <taxon>Bacillati</taxon>
        <taxon>Bacillota</taxon>
        <taxon>Bacilli</taxon>
        <taxon>Lactobacillales</taxon>
        <taxon>Lactobacillaceae</taxon>
        <taxon>Lactobacillus</taxon>
    </lineage>
</organism>
<reference evidence="3" key="1">
    <citation type="submission" date="2018-03" db="EMBL/GenBank/DDBJ databases">
        <title>New taxa in the Lactobacillus gasseri group.</title>
        <authorList>
            <person name="Tanizawa Y."/>
            <person name="Tohno M."/>
            <person name="Endo A."/>
            <person name="Arita M."/>
        </authorList>
    </citation>
    <scope>NUCLEOTIDE SEQUENCE [LARGE SCALE GENOMIC DNA]</scope>
    <source>
        <strain evidence="3">DSM 24759</strain>
    </source>
</reference>
<dbReference type="InterPro" id="IPR052718">
    <property type="entry name" value="NmrA-type_oxidoreductase"/>
</dbReference>
<evidence type="ECO:0000313" key="2">
    <source>
        <dbReference type="EMBL" id="GBG04238.1"/>
    </source>
</evidence>
<dbReference type="AlphaFoldDB" id="A0A2Z6T7N5"/>
<name>A0A2Z6T7N5_9LACO</name>
<dbReference type="EMBL" id="BFBY01000001">
    <property type="protein sequence ID" value="GBG04238.1"/>
    <property type="molecule type" value="Genomic_DNA"/>
</dbReference>
<dbReference type="PANTHER" id="PTHR47129">
    <property type="entry name" value="QUINONE OXIDOREDUCTASE 2"/>
    <property type="match status" value="1"/>
</dbReference>
<evidence type="ECO:0000259" key="1">
    <source>
        <dbReference type="Pfam" id="PF05368"/>
    </source>
</evidence>
<dbReference type="SUPFAM" id="SSF51735">
    <property type="entry name" value="NAD(P)-binding Rossmann-fold domains"/>
    <property type="match status" value="1"/>
</dbReference>
<dbReference type="RefSeq" id="WP_117117486.1">
    <property type="nucleotide sequence ID" value="NZ_BFBY01000001.1"/>
</dbReference>
<dbReference type="Pfam" id="PF05368">
    <property type="entry name" value="NmrA"/>
    <property type="match status" value="1"/>
</dbReference>
<feature type="domain" description="NmrA-like" evidence="1">
    <location>
        <begin position="4"/>
        <end position="249"/>
    </location>
</feature>
<dbReference type="Gene3D" id="3.40.50.720">
    <property type="entry name" value="NAD(P)-binding Rossmann-like Domain"/>
    <property type="match status" value="1"/>
</dbReference>
<proteinExistence type="predicted"/>